<dbReference type="InterPro" id="IPR016035">
    <property type="entry name" value="Acyl_Trfase/lysoPLipase"/>
</dbReference>
<organism evidence="6 7">
    <name type="scientific">Novosphingobium beihaiensis</name>
    <dbReference type="NCBI Taxonomy" id="2930389"/>
    <lineage>
        <taxon>Bacteria</taxon>
        <taxon>Pseudomonadati</taxon>
        <taxon>Pseudomonadota</taxon>
        <taxon>Alphaproteobacteria</taxon>
        <taxon>Sphingomonadales</taxon>
        <taxon>Sphingomonadaceae</taxon>
        <taxon>Novosphingobium</taxon>
    </lineage>
</organism>
<reference evidence="6 7" key="1">
    <citation type="submission" date="2022-04" db="EMBL/GenBank/DDBJ databases">
        <title>Identification of a novel bacterium isolated from mangrove sediments.</title>
        <authorList>
            <person name="Pan X."/>
        </authorList>
    </citation>
    <scope>NUCLEOTIDE SEQUENCE [LARGE SCALE GENOMIC DNA]</scope>
    <source>
        <strain evidence="6 7">B2638</strain>
    </source>
</reference>
<sequence length="378" mass="42301">MAEHEALEHEKNDWPERKVSPDETAITLSGGGYRAMLFHLGFLWRLRDAGILGTIDRCASVSGGSITAGMLARRWEEIDWNDDGQSFRTKVADPIMTMSQQSIDIVAGLLGRIPGLNGSWVTRAYNRVLYGGTRLIDLPEKPRFIFNATSLHSGKLVRMEKVWIADYTLGHWDTKGVRLADAVAASSAFPPVLSPVTIKLAGRRFTPFPDGIYKDEPPEKLFLTDGGVYDNLGVESVWKQCGTVFVSNAGANFRYRRGGSYLLSSQALQVTFIMQDQVGALRFRRIWDSFHTSDPVLHREGFLVSSDYFIEPRPDGGIPYNRALAERLAATPTRLTRIDPAWARKLVNWGYAATDDRIRESGRPTGLCKYPYPEDPLD</sequence>
<dbReference type="PANTHER" id="PTHR14226">
    <property type="entry name" value="NEUROPATHY TARGET ESTERASE/SWISS CHEESE D.MELANOGASTER"/>
    <property type="match status" value="1"/>
</dbReference>
<evidence type="ECO:0000259" key="5">
    <source>
        <dbReference type="PROSITE" id="PS51635"/>
    </source>
</evidence>
<feature type="active site" description="Proton acceptor" evidence="4">
    <location>
        <position position="225"/>
    </location>
</feature>
<dbReference type="SUPFAM" id="SSF52151">
    <property type="entry name" value="FabD/lysophospholipase-like"/>
    <property type="match status" value="1"/>
</dbReference>
<feature type="domain" description="PNPLA" evidence="5">
    <location>
        <begin position="27"/>
        <end position="238"/>
    </location>
</feature>
<evidence type="ECO:0000313" key="7">
    <source>
        <dbReference type="Proteomes" id="UP001202281"/>
    </source>
</evidence>
<feature type="active site" description="Nucleophile" evidence="4">
    <location>
        <position position="62"/>
    </location>
</feature>
<keyword evidence="7" id="KW-1185">Reference proteome</keyword>
<keyword evidence="1 4" id="KW-0378">Hydrolase</keyword>
<dbReference type="PANTHER" id="PTHR14226:SF78">
    <property type="entry name" value="SLR0060 PROTEIN"/>
    <property type="match status" value="1"/>
</dbReference>
<evidence type="ECO:0000313" key="6">
    <source>
        <dbReference type="EMBL" id="MCJ2186509.1"/>
    </source>
</evidence>
<dbReference type="Pfam" id="PF01734">
    <property type="entry name" value="Patatin"/>
    <property type="match status" value="1"/>
</dbReference>
<evidence type="ECO:0000256" key="2">
    <source>
        <dbReference type="ARBA" id="ARBA00022963"/>
    </source>
</evidence>
<proteinExistence type="predicted"/>
<name>A0ABT0BP73_9SPHN</name>
<dbReference type="InterPro" id="IPR002641">
    <property type="entry name" value="PNPLA_dom"/>
</dbReference>
<comment type="caution">
    <text evidence="4">Lacks conserved residue(s) required for the propagation of feature annotation.</text>
</comment>
<protein>
    <submittedName>
        <fullName evidence="6">Patatin-like phospholipase family protein</fullName>
    </submittedName>
</protein>
<dbReference type="RefSeq" id="WP_243919008.1">
    <property type="nucleotide sequence ID" value="NZ_JALHLG010000006.1"/>
</dbReference>
<dbReference type="Proteomes" id="UP001202281">
    <property type="component" value="Unassembled WGS sequence"/>
</dbReference>
<dbReference type="InterPro" id="IPR050301">
    <property type="entry name" value="NTE"/>
</dbReference>
<evidence type="ECO:0000256" key="1">
    <source>
        <dbReference type="ARBA" id="ARBA00022801"/>
    </source>
</evidence>
<dbReference type="Gene3D" id="3.40.1090.10">
    <property type="entry name" value="Cytosolic phospholipase A2 catalytic domain"/>
    <property type="match status" value="2"/>
</dbReference>
<dbReference type="PROSITE" id="PS51635">
    <property type="entry name" value="PNPLA"/>
    <property type="match status" value="1"/>
</dbReference>
<gene>
    <name evidence="6" type="ORF">MTR66_06745</name>
</gene>
<keyword evidence="3 4" id="KW-0443">Lipid metabolism</keyword>
<keyword evidence="2 4" id="KW-0442">Lipid degradation</keyword>
<evidence type="ECO:0000256" key="3">
    <source>
        <dbReference type="ARBA" id="ARBA00023098"/>
    </source>
</evidence>
<feature type="short sequence motif" description="DGA/G" evidence="4">
    <location>
        <begin position="225"/>
        <end position="227"/>
    </location>
</feature>
<comment type="caution">
    <text evidence="6">The sequence shown here is derived from an EMBL/GenBank/DDBJ whole genome shotgun (WGS) entry which is preliminary data.</text>
</comment>
<dbReference type="EMBL" id="JALHLG010000006">
    <property type="protein sequence ID" value="MCJ2186509.1"/>
    <property type="molecule type" value="Genomic_DNA"/>
</dbReference>
<evidence type="ECO:0000256" key="4">
    <source>
        <dbReference type="PROSITE-ProRule" id="PRU01161"/>
    </source>
</evidence>
<accession>A0ABT0BP73</accession>